<proteinExistence type="predicted"/>
<sequence length="63" mass="6986">MDSGGAGWTLMTIIGPILLIAVIAWAALRNRSSRASDDETERATRDLYREEDKAHRGEDDDVP</sequence>
<evidence type="ECO:0000313" key="3">
    <source>
        <dbReference type="EMBL" id="SMF61521.1"/>
    </source>
</evidence>
<feature type="transmembrane region" description="Helical" evidence="2">
    <location>
        <begin position="6"/>
        <end position="28"/>
    </location>
</feature>
<feature type="region of interest" description="Disordered" evidence="1">
    <location>
        <begin position="31"/>
        <end position="63"/>
    </location>
</feature>
<keyword evidence="2" id="KW-1133">Transmembrane helix</keyword>
<keyword evidence="2" id="KW-0472">Membrane</keyword>
<dbReference type="EMBL" id="LT840185">
    <property type="protein sequence ID" value="SMF61521.1"/>
    <property type="molecule type" value="Genomic_DNA"/>
</dbReference>
<keyword evidence="2" id="KW-0812">Transmembrane</keyword>
<keyword evidence="4" id="KW-1185">Reference proteome</keyword>
<protein>
    <submittedName>
        <fullName evidence="3">Uncharacterized protein</fullName>
    </submittedName>
</protein>
<evidence type="ECO:0000256" key="1">
    <source>
        <dbReference type="SAM" id="MobiDB-lite"/>
    </source>
</evidence>
<organism evidence="3 4">
    <name type="scientific">Allosphingosinicella indica</name>
    <dbReference type="NCBI Taxonomy" id="941907"/>
    <lineage>
        <taxon>Bacteria</taxon>
        <taxon>Pseudomonadati</taxon>
        <taxon>Pseudomonadota</taxon>
        <taxon>Alphaproteobacteria</taxon>
        <taxon>Sphingomonadales</taxon>
        <taxon>Sphingomonadaceae</taxon>
        <taxon>Allosphingosinicella</taxon>
    </lineage>
</organism>
<evidence type="ECO:0000256" key="2">
    <source>
        <dbReference type="SAM" id="Phobius"/>
    </source>
</evidence>
<dbReference type="STRING" id="941907.SAMN06295910_0511"/>
<accession>A0A1X7FZK9</accession>
<dbReference type="Proteomes" id="UP000192934">
    <property type="component" value="Chromosome I"/>
</dbReference>
<dbReference type="AlphaFoldDB" id="A0A1X7FZK9"/>
<reference evidence="4" key="1">
    <citation type="submission" date="2017-04" db="EMBL/GenBank/DDBJ databases">
        <authorList>
            <person name="Varghese N."/>
            <person name="Submissions S."/>
        </authorList>
    </citation>
    <scope>NUCLEOTIDE SEQUENCE [LARGE SCALE GENOMIC DNA]</scope>
    <source>
        <strain evidence="4">Dd16</strain>
    </source>
</reference>
<feature type="compositionally biased region" description="Basic and acidic residues" evidence="1">
    <location>
        <begin position="34"/>
        <end position="63"/>
    </location>
</feature>
<dbReference type="RefSeq" id="WP_085217377.1">
    <property type="nucleotide sequence ID" value="NZ_LT840185.1"/>
</dbReference>
<gene>
    <name evidence="3" type="ORF">SAMN06295910_0511</name>
</gene>
<name>A0A1X7FZK9_9SPHN</name>
<evidence type="ECO:0000313" key="4">
    <source>
        <dbReference type="Proteomes" id="UP000192934"/>
    </source>
</evidence>
<dbReference type="OrthoDB" id="7575805at2"/>